<proteinExistence type="predicted"/>
<dbReference type="EnsemblMetazoa" id="SSS_8395s_mrna">
    <property type="protein sequence ID" value="KAF7487754.1"/>
    <property type="gene ID" value="SSS_8395"/>
</dbReference>
<keyword evidence="3" id="KW-1185">Reference proteome</keyword>
<organism evidence="1">
    <name type="scientific">Sarcoptes scabiei</name>
    <name type="common">Itch mite</name>
    <name type="synonym">Acarus scabiei</name>
    <dbReference type="NCBI Taxonomy" id="52283"/>
    <lineage>
        <taxon>Eukaryota</taxon>
        <taxon>Metazoa</taxon>
        <taxon>Ecdysozoa</taxon>
        <taxon>Arthropoda</taxon>
        <taxon>Chelicerata</taxon>
        <taxon>Arachnida</taxon>
        <taxon>Acari</taxon>
        <taxon>Acariformes</taxon>
        <taxon>Sarcoptiformes</taxon>
        <taxon>Astigmata</taxon>
        <taxon>Psoroptidia</taxon>
        <taxon>Sarcoptoidea</taxon>
        <taxon>Sarcoptidae</taxon>
        <taxon>Sarcoptinae</taxon>
        <taxon>Sarcoptes</taxon>
    </lineage>
</organism>
<name>A0A834VA83_SARSC</name>
<dbReference type="AlphaFoldDB" id="A0A834VA83"/>
<dbReference type="EMBL" id="WVUK01000066">
    <property type="protein sequence ID" value="KAF7487754.1"/>
    <property type="molecule type" value="Genomic_DNA"/>
</dbReference>
<reference evidence="3" key="1">
    <citation type="journal article" date="2020" name="PLoS Negl. Trop. Dis.">
        <title>High-quality nuclear genome for Sarcoptes scabiei-A critical resource for a neglected parasite.</title>
        <authorList>
            <person name="Korhonen P.K."/>
            <person name="Gasser R.B."/>
            <person name="Ma G."/>
            <person name="Wang T."/>
            <person name="Stroehlein A.J."/>
            <person name="Young N.D."/>
            <person name="Ang C.S."/>
            <person name="Fernando D.D."/>
            <person name="Lu H.C."/>
            <person name="Taylor S."/>
            <person name="Reynolds S.L."/>
            <person name="Mofiz E."/>
            <person name="Najaraj S.H."/>
            <person name="Gowda H."/>
            <person name="Madugundu A."/>
            <person name="Renuse S."/>
            <person name="Holt D."/>
            <person name="Pandey A."/>
            <person name="Papenfuss A.T."/>
            <person name="Fischer K."/>
        </authorList>
    </citation>
    <scope>NUCLEOTIDE SEQUENCE [LARGE SCALE GENOMIC DNA]</scope>
</reference>
<accession>A0A834VA83</accession>
<sequence>MSPARGHAISCSYSESPQQGVSTFWSWSNKCTPPCDGAFRHVLALELPQLSILSHEHIGVPPLKSYIDARQVKTNQCSGSIQNDQLNTIACHRNDSKQWYHPNTSIKFKSSEIIPVDPITQAKLQGQFAFDSNSNDWCHVVHPSRMNKLPHFSPPSGM</sequence>
<reference evidence="2" key="3">
    <citation type="submission" date="2022-06" db="UniProtKB">
        <authorList>
            <consortium name="EnsemblMetazoa"/>
        </authorList>
    </citation>
    <scope>IDENTIFICATION</scope>
</reference>
<dbReference type="Proteomes" id="UP000070412">
    <property type="component" value="Unassembled WGS sequence"/>
</dbReference>
<gene>
    <name evidence="1" type="ORF">SSS_8395</name>
</gene>
<evidence type="ECO:0000313" key="2">
    <source>
        <dbReference type="EnsemblMetazoa" id="KAF7487754.1"/>
    </source>
</evidence>
<reference evidence="1" key="2">
    <citation type="submission" date="2020-01" db="EMBL/GenBank/DDBJ databases">
        <authorList>
            <person name="Korhonen P.K.K."/>
            <person name="Guangxu M.G."/>
            <person name="Wang T.W."/>
            <person name="Stroehlein A.J.S."/>
            <person name="Young N.D."/>
            <person name="Ang C.-S.A."/>
            <person name="Fernando D.W.F."/>
            <person name="Lu H.L."/>
            <person name="Taylor S.T."/>
            <person name="Ehtesham M.E.M."/>
            <person name="Najaraj S.H.N."/>
            <person name="Harsha G.H.G."/>
            <person name="Madugundu A.M."/>
            <person name="Renuse S.R."/>
            <person name="Holt D.H."/>
            <person name="Pandey A.P."/>
            <person name="Papenfuss A.P."/>
            <person name="Gasser R.B.G."/>
            <person name="Fischer K.F."/>
        </authorList>
    </citation>
    <scope>NUCLEOTIDE SEQUENCE</scope>
    <source>
        <strain evidence="1">SSS_KF_BRIS2020</strain>
    </source>
</reference>
<evidence type="ECO:0000313" key="1">
    <source>
        <dbReference type="EMBL" id="KAF7487754.1"/>
    </source>
</evidence>
<protein>
    <submittedName>
        <fullName evidence="1 2">Uncharacterized protein</fullName>
    </submittedName>
</protein>
<evidence type="ECO:0000313" key="3">
    <source>
        <dbReference type="Proteomes" id="UP000070412"/>
    </source>
</evidence>